<dbReference type="Gene3D" id="3.40.50.12580">
    <property type="match status" value="1"/>
</dbReference>
<dbReference type="AlphaFoldDB" id="A0A172X0R2"/>
<protein>
    <submittedName>
        <fullName evidence="7">CDP-glycerol:polyglycerophosphate glycerophosphotransferase</fullName>
        <ecNumber evidence="7">2.7.8.12</ecNumber>
    </submittedName>
</protein>
<evidence type="ECO:0000256" key="5">
    <source>
        <dbReference type="ARBA" id="ARBA00022944"/>
    </source>
</evidence>
<evidence type="ECO:0000313" key="7">
    <source>
        <dbReference type="EMBL" id="ANF30143.1"/>
    </source>
</evidence>
<dbReference type="GO" id="GO:0019350">
    <property type="term" value="P:teichoic acid biosynthetic process"/>
    <property type="evidence" value="ECO:0007669"/>
    <property type="project" value="UniProtKB-KW"/>
</dbReference>
<dbReference type="Pfam" id="PF04464">
    <property type="entry name" value="Glyphos_transf"/>
    <property type="match status" value="1"/>
</dbReference>
<keyword evidence="4 7" id="KW-0808">Transferase</keyword>
<dbReference type="InterPro" id="IPR043148">
    <property type="entry name" value="TagF_C"/>
</dbReference>
<dbReference type="RefSeq" id="WP_131391573.1">
    <property type="nucleotide sequence ID" value="NZ_CAMLMO010000024.1"/>
</dbReference>
<comment type="similarity">
    <text evidence="2">Belongs to the CDP-glycerol glycerophosphotransferase family.</text>
</comment>
<gene>
    <name evidence="7" type="primary">tagF</name>
</gene>
<comment type="subcellular location">
    <subcellularLocation>
        <location evidence="1">Cell membrane</location>
        <topology evidence="1">Peripheral membrane protein</topology>
    </subcellularLocation>
</comment>
<dbReference type="Gene3D" id="3.40.50.11820">
    <property type="match status" value="1"/>
</dbReference>
<name>A0A172X0R2_HAFAL</name>
<proteinExistence type="inferred from homology"/>
<dbReference type="InterPro" id="IPR043149">
    <property type="entry name" value="TagF_N"/>
</dbReference>
<sequence>MTSIKKCIVRILKQVFALLSYILPKKKKQIFFRSKPDYSGNCKALSDYITKYHPEYTQIWSLSHVRILPNGYKAVKHGTLTSLCFFLRSQYIVTTHNEMIGIKSTNQKYISLWHGMPLKKICYLGEFDHYGMEDYSALRIATSEVMRSIISACFREKANNVYVTGQPRNDYLFESDKFNLLNYDIPDEKKIIAYMPTFRENFEDKNFSDGNCIDHDNFLRVRDFNLEALDEFLSANNIILLLKLHPYEEISLQNSNIKSNNIKIVNSEELADKHLDVNHVLARAHCLITDYSSAYFDYLILKKPIIFLTPDVDKYSISRGGFTLEPFNEWTPGRKIDSQKELLEEISNLLINNSDEYIEHRDRINSIINRYTDSNNSKRVYEKFFGV</sequence>
<evidence type="ECO:0000256" key="2">
    <source>
        <dbReference type="ARBA" id="ARBA00010488"/>
    </source>
</evidence>
<evidence type="ECO:0000256" key="4">
    <source>
        <dbReference type="ARBA" id="ARBA00022679"/>
    </source>
</evidence>
<dbReference type="PANTHER" id="PTHR37316:SF3">
    <property type="entry name" value="TEICHOIC ACID GLYCEROL-PHOSPHATE TRANSFERASE"/>
    <property type="match status" value="1"/>
</dbReference>
<dbReference type="GO" id="GO:0005886">
    <property type="term" value="C:plasma membrane"/>
    <property type="evidence" value="ECO:0007669"/>
    <property type="project" value="UniProtKB-SubCell"/>
</dbReference>
<keyword evidence="3" id="KW-1003">Cell membrane</keyword>
<accession>A0A172X0R2</accession>
<reference evidence="7" key="1">
    <citation type="journal article" date="2016" name="PLoS ONE">
        <title>Genetic Diversity of O-Antigens in Hafnia alvei and the Development of a Suspension Array for Serotype Detection.</title>
        <authorList>
            <person name="Duan Z."/>
            <person name="Niedziela T."/>
            <person name="Lugowski C."/>
            <person name="Cao B."/>
            <person name="Wang T."/>
            <person name="Xu L."/>
            <person name="Yang B."/>
            <person name="Liu B."/>
            <person name="Wang L."/>
        </authorList>
    </citation>
    <scope>NUCLEOTIDE SEQUENCE</scope>
    <source>
        <strain evidence="7">PCM1220</strain>
    </source>
</reference>
<dbReference type="PANTHER" id="PTHR37316">
    <property type="entry name" value="TEICHOIC ACID GLYCEROL-PHOSPHATE PRIMASE"/>
    <property type="match status" value="1"/>
</dbReference>
<dbReference type="InterPro" id="IPR051612">
    <property type="entry name" value="Teichoic_Acid_Biosynth"/>
</dbReference>
<evidence type="ECO:0000256" key="6">
    <source>
        <dbReference type="ARBA" id="ARBA00023136"/>
    </source>
</evidence>
<dbReference type="EC" id="2.7.8.12" evidence="7"/>
<evidence type="ECO:0000256" key="3">
    <source>
        <dbReference type="ARBA" id="ARBA00022475"/>
    </source>
</evidence>
<dbReference type="InterPro" id="IPR007554">
    <property type="entry name" value="Glycerophosphate_synth"/>
</dbReference>
<keyword evidence="6" id="KW-0472">Membrane</keyword>
<keyword evidence="5" id="KW-0777">Teichoic acid biosynthesis</keyword>
<dbReference type="GO" id="GO:0047355">
    <property type="term" value="F:CDP-glycerol glycerophosphotransferase activity"/>
    <property type="evidence" value="ECO:0007669"/>
    <property type="project" value="UniProtKB-EC"/>
</dbReference>
<evidence type="ECO:0000256" key="1">
    <source>
        <dbReference type="ARBA" id="ARBA00004202"/>
    </source>
</evidence>
<dbReference type="EMBL" id="KX117093">
    <property type="protein sequence ID" value="ANF30143.1"/>
    <property type="molecule type" value="Genomic_DNA"/>
</dbReference>
<organism evidence="7">
    <name type="scientific">Hafnia alvei</name>
    <dbReference type="NCBI Taxonomy" id="569"/>
    <lineage>
        <taxon>Bacteria</taxon>
        <taxon>Pseudomonadati</taxon>
        <taxon>Pseudomonadota</taxon>
        <taxon>Gammaproteobacteria</taxon>
        <taxon>Enterobacterales</taxon>
        <taxon>Hafniaceae</taxon>
        <taxon>Hafnia</taxon>
    </lineage>
</organism>
<dbReference type="SUPFAM" id="SSF53756">
    <property type="entry name" value="UDP-Glycosyltransferase/glycogen phosphorylase"/>
    <property type="match status" value="1"/>
</dbReference>